<feature type="compositionally biased region" description="Basic and acidic residues" evidence="1">
    <location>
        <begin position="60"/>
        <end position="71"/>
    </location>
</feature>
<evidence type="ECO:0000313" key="2">
    <source>
        <dbReference type="EMBL" id="KAF0930890.1"/>
    </source>
</evidence>
<proteinExistence type="predicted"/>
<evidence type="ECO:0000256" key="1">
    <source>
        <dbReference type="SAM" id="MobiDB-lite"/>
    </source>
</evidence>
<accession>A0A6G1F1X3</accession>
<organism evidence="2 3">
    <name type="scientific">Oryza meyeriana var. granulata</name>
    <dbReference type="NCBI Taxonomy" id="110450"/>
    <lineage>
        <taxon>Eukaryota</taxon>
        <taxon>Viridiplantae</taxon>
        <taxon>Streptophyta</taxon>
        <taxon>Embryophyta</taxon>
        <taxon>Tracheophyta</taxon>
        <taxon>Spermatophyta</taxon>
        <taxon>Magnoliopsida</taxon>
        <taxon>Liliopsida</taxon>
        <taxon>Poales</taxon>
        <taxon>Poaceae</taxon>
        <taxon>BOP clade</taxon>
        <taxon>Oryzoideae</taxon>
        <taxon>Oryzeae</taxon>
        <taxon>Oryzinae</taxon>
        <taxon>Oryza</taxon>
        <taxon>Oryza meyeriana</taxon>
    </lineage>
</organism>
<protein>
    <submittedName>
        <fullName evidence="2">Uncharacterized protein</fullName>
    </submittedName>
</protein>
<gene>
    <name evidence="2" type="ORF">E2562_036984</name>
</gene>
<feature type="region of interest" description="Disordered" evidence="1">
    <location>
        <begin position="51"/>
        <end position="71"/>
    </location>
</feature>
<dbReference type="EMBL" id="SPHZ02000002">
    <property type="protein sequence ID" value="KAF0930890.1"/>
    <property type="molecule type" value="Genomic_DNA"/>
</dbReference>
<name>A0A6G1F1X3_9ORYZ</name>
<keyword evidence="3" id="KW-1185">Reference proteome</keyword>
<dbReference type="AlphaFoldDB" id="A0A6G1F1X3"/>
<reference evidence="2 3" key="1">
    <citation type="submission" date="2019-11" db="EMBL/GenBank/DDBJ databases">
        <title>Whole genome sequence of Oryza granulata.</title>
        <authorList>
            <person name="Li W."/>
        </authorList>
    </citation>
    <scope>NUCLEOTIDE SEQUENCE [LARGE SCALE GENOMIC DNA]</scope>
    <source>
        <strain evidence="3">cv. Menghai</strain>
        <tissue evidence="2">Leaf</tissue>
    </source>
</reference>
<comment type="caution">
    <text evidence="2">The sequence shown here is derived from an EMBL/GenBank/DDBJ whole genome shotgun (WGS) entry which is preliminary data.</text>
</comment>
<sequence length="71" mass="7273">MVVVTAGGSRRHLRRKVLPAGRPTAARGAAAYARGEGGLAALRARAKGGARRIPFTGGDGDSRWRSSGEGS</sequence>
<evidence type="ECO:0000313" key="3">
    <source>
        <dbReference type="Proteomes" id="UP000479710"/>
    </source>
</evidence>
<dbReference type="Proteomes" id="UP000479710">
    <property type="component" value="Unassembled WGS sequence"/>
</dbReference>